<dbReference type="Pfam" id="PF00929">
    <property type="entry name" value="RNase_T"/>
    <property type="match status" value="1"/>
</dbReference>
<dbReference type="GO" id="GO:0045004">
    <property type="term" value="P:DNA replication proofreading"/>
    <property type="evidence" value="ECO:0007669"/>
    <property type="project" value="TreeGrafter"/>
</dbReference>
<dbReference type="PANTHER" id="PTHR30231">
    <property type="entry name" value="DNA POLYMERASE III SUBUNIT EPSILON"/>
    <property type="match status" value="1"/>
</dbReference>
<dbReference type="Pfam" id="PF00270">
    <property type="entry name" value="DEAD"/>
    <property type="match status" value="1"/>
</dbReference>
<reference evidence="5" key="1">
    <citation type="submission" date="2018-05" db="EMBL/GenBank/DDBJ databases">
        <authorList>
            <person name="Lanie J.A."/>
            <person name="Ng W.-L."/>
            <person name="Kazmierczak K.M."/>
            <person name="Andrzejewski T.M."/>
            <person name="Davidsen T.M."/>
            <person name="Wayne K.J."/>
            <person name="Tettelin H."/>
            <person name="Glass J.I."/>
            <person name="Rusch D."/>
            <person name="Podicherti R."/>
            <person name="Tsui H.-C.T."/>
            <person name="Winkler M.E."/>
        </authorList>
    </citation>
    <scope>NUCLEOTIDE SEQUENCE</scope>
</reference>
<protein>
    <recommendedName>
        <fullName evidence="4">Helicase ATP-binding domain-containing protein</fullName>
    </recommendedName>
</protein>
<name>A0A382G2R1_9ZZZZ</name>
<dbReference type="CDD" id="cd06127">
    <property type="entry name" value="DEDDh"/>
    <property type="match status" value="1"/>
</dbReference>
<feature type="non-terminal residue" evidence="5">
    <location>
        <position position="353"/>
    </location>
</feature>
<dbReference type="SUPFAM" id="SSF53098">
    <property type="entry name" value="Ribonuclease H-like"/>
    <property type="match status" value="1"/>
</dbReference>
<keyword evidence="3" id="KW-0067">ATP-binding</keyword>
<gene>
    <name evidence="5" type="ORF">METZ01_LOCUS222384</name>
</gene>
<feature type="domain" description="Helicase ATP-binding" evidence="4">
    <location>
        <begin position="264"/>
        <end position="353"/>
    </location>
</feature>
<dbReference type="InterPro" id="IPR011545">
    <property type="entry name" value="DEAD/DEAH_box_helicase_dom"/>
</dbReference>
<evidence type="ECO:0000259" key="4">
    <source>
        <dbReference type="PROSITE" id="PS51193"/>
    </source>
</evidence>
<dbReference type="InterPro" id="IPR013520">
    <property type="entry name" value="Ribonucl_H"/>
</dbReference>
<dbReference type="SUPFAM" id="SSF52540">
    <property type="entry name" value="P-loop containing nucleoside triphosphate hydrolases"/>
    <property type="match status" value="1"/>
</dbReference>
<dbReference type="InterPro" id="IPR036397">
    <property type="entry name" value="RNaseH_sf"/>
</dbReference>
<dbReference type="GO" id="GO:0003677">
    <property type="term" value="F:DNA binding"/>
    <property type="evidence" value="ECO:0007669"/>
    <property type="project" value="InterPro"/>
</dbReference>
<dbReference type="NCBIfam" id="TIGR00573">
    <property type="entry name" value="dnaq"/>
    <property type="match status" value="1"/>
</dbReference>
<dbReference type="GO" id="GO:0008408">
    <property type="term" value="F:3'-5' exonuclease activity"/>
    <property type="evidence" value="ECO:0007669"/>
    <property type="project" value="TreeGrafter"/>
</dbReference>
<dbReference type="AlphaFoldDB" id="A0A382G2R1"/>
<evidence type="ECO:0000256" key="1">
    <source>
        <dbReference type="ARBA" id="ARBA00022741"/>
    </source>
</evidence>
<accession>A0A382G2R1</accession>
<proteinExistence type="predicted"/>
<dbReference type="Gene3D" id="3.30.420.10">
    <property type="entry name" value="Ribonuclease H-like superfamily/Ribonuclease H"/>
    <property type="match status" value="1"/>
</dbReference>
<dbReference type="GO" id="GO:0003887">
    <property type="term" value="F:DNA-directed DNA polymerase activity"/>
    <property type="evidence" value="ECO:0007669"/>
    <property type="project" value="InterPro"/>
</dbReference>
<organism evidence="5">
    <name type="scientific">marine metagenome</name>
    <dbReference type="NCBI Taxonomy" id="408172"/>
    <lineage>
        <taxon>unclassified sequences</taxon>
        <taxon>metagenomes</taxon>
        <taxon>ecological metagenomes</taxon>
    </lineage>
</organism>
<dbReference type="GO" id="GO:0005524">
    <property type="term" value="F:ATP binding"/>
    <property type="evidence" value="ECO:0007669"/>
    <property type="project" value="UniProtKB-KW"/>
</dbReference>
<keyword evidence="2" id="KW-0378">Hydrolase</keyword>
<dbReference type="InterPro" id="IPR027417">
    <property type="entry name" value="P-loop_NTPase"/>
</dbReference>
<evidence type="ECO:0000256" key="2">
    <source>
        <dbReference type="ARBA" id="ARBA00022801"/>
    </source>
</evidence>
<dbReference type="SMART" id="SM00479">
    <property type="entry name" value="EXOIII"/>
    <property type="match status" value="1"/>
</dbReference>
<dbReference type="InterPro" id="IPR012337">
    <property type="entry name" value="RNaseH-like_sf"/>
</dbReference>
<dbReference type="PROSITE" id="PS51193">
    <property type="entry name" value="HELICASE_ATP_BIND_2"/>
    <property type="match status" value="1"/>
</dbReference>
<dbReference type="PANTHER" id="PTHR30231:SF41">
    <property type="entry name" value="DNA POLYMERASE III SUBUNIT EPSILON"/>
    <property type="match status" value="1"/>
</dbReference>
<dbReference type="GO" id="GO:0005829">
    <property type="term" value="C:cytosol"/>
    <property type="evidence" value="ECO:0007669"/>
    <property type="project" value="TreeGrafter"/>
</dbReference>
<evidence type="ECO:0000256" key="3">
    <source>
        <dbReference type="ARBA" id="ARBA00022840"/>
    </source>
</evidence>
<dbReference type="Gene3D" id="3.40.50.300">
    <property type="entry name" value="P-loop containing nucleotide triphosphate hydrolases"/>
    <property type="match status" value="1"/>
</dbReference>
<dbReference type="FunFam" id="3.30.420.10:FF:000045">
    <property type="entry name" value="3'-5' exonuclease DinG"/>
    <property type="match status" value="1"/>
</dbReference>
<dbReference type="InterPro" id="IPR006054">
    <property type="entry name" value="DnaQ"/>
</dbReference>
<sequence>MTLLSAMDSISLLSTFVVLDLETTGLDFEHDQIIEIGAVKVCGSEVIETFSSLVNTTRALTPFIQNLTGIKPQEVSGAPSFSSVGALFVNFVGDSPVVGHNVSFDITFLARAGVQFSGPVFDTRELAAMLLPSGNYSLGALAQTLGVPKWNAHRALDDAQATHMVLDNLIQCALDMDPGVITELGRLASKANWPIQHLLNAIAKEQQAQGKESSQVLGGVDLSSLELRIHPKRPRIASKSPDAAPHSTSTPEVLAHTLVGSGGALERVIPNFEHRSEQETMLVGVAKALENNEHMIVEAGTGVGKSMAYLLPAADFALRNKTRVVVSTNTISLQEQLVNKDLATTVSALIEAG</sequence>
<keyword evidence="1" id="KW-0547">Nucleotide-binding</keyword>
<dbReference type="EMBL" id="UINC01053245">
    <property type="protein sequence ID" value="SVB69530.1"/>
    <property type="molecule type" value="Genomic_DNA"/>
</dbReference>
<dbReference type="InterPro" id="IPR014013">
    <property type="entry name" value="Helic_SF1/SF2_ATP-bd_DinG/Rad3"/>
</dbReference>
<evidence type="ECO:0000313" key="5">
    <source>
        <dbReference type="EMBL" id="SVB69530.1"/>
    </source>
</evidence>